<proteinExistence type="predicted"/>
<keyword evidence="2" id="KW-1185">Reference proteome</keyword>
<evidence type="ECO:0000313" key="1">
    <source>
        <dbReference type="EMBL" id="AIA29218.1"/>
    </source>
</evidence>
<evidence type="ECO:0000313" key="2">
    <source>
        <dbReference type="Proteomes" id="UP000027088"/>
    </source>
</evidence>
<reference evidence="1 2" key="1">
    <citation type="journal article" date="2014" name="Genome Announc.">
        <title>Complete Genome Sequence of the Bovine Mastitis Pathogen Mycoplasma californicum Strain ST-6T (ATCC 33461T).</title>
        <authorList>
            <person name="Calcutt M.J."/>
            <person name="Foecking M.F."/>
            <person name="Fox L.K."/>
        </authorList>
    </citation>
    <scope>NUCLEOTIDE SEQUENCE [LARGE SCALE GENOMIC DNA]</scope>
    <source>
        <strain evidence="1 2">ST-6</strain>
    </source>
</reference>
<name>A0A059XQZ6_9BACT</name>
<gene>
    <name evidence="1" type="ORF">MCFN_00195</name>
</gene>
<dbReference type="Proteomes" id="UP000027088">
    <property type="component" value="Chromosome"/>
</dbReference>
<accession>A0A059XQZ6</accession>
<dbReference type="AlphaFoldDB" id="A0A059XQZ6"/>
<dbReference type="EMBL" id="CP007521">
    <property type="protein sequence ID" value="AIA29218.1"/>
    <property type="molecule type" value="Genomic_DNA"/>
</dbReference>
<protein>
    <submittedName>
        <fullName evidence="1">Uncharacterized protein</fullName>
    </submittedName>
</protein>
<sequence>MNNKDKIIDKFNRATREFNGYSVSNMNEIVNDFVNLIDQMEVEIKSFKDVINNLTIENSNLQSTISKYKFQQKTTKLT</sequence>
<dbReference type="KEGG" id="mcr:MCFN_00195"/>
<dbReference type="RefSeq" id="WP_038560955.1">
    <property type="nucleotide sequence ID" value="NZ_AP018940.1"/>
</dbReference>
<organism evidence="1 2">
    <name type="scientific">Mycoplasmopsis californica</name>
    <dbReference type="NCBI Taxonomy" id="2113"/>
    <lineage>
        <taxon>Bacteria</taxon>
        <taxon>Bacillati</taxon>
        <taxon>Mycoplasmatota</taxon>
        <taxon>Mycoplasmoidales</taxon>
        <taxon>Metamycoplasmataceae</taxon>
        <taxon>Mycoplasmopsis</taxon>
    </lineage>
</organism>